<evidence type="ECO:0000313" key="12">
    <source>
        <dbReference type="EMBL" id="CAI9973321.1"/>
    </source>
</evidence>
<evidence type="ECO:0000256" key="2">
    <source>
        <dbReference type="ARBA" id="ARBA00004648"/>
    </source>
</evidence>
<evidence type="ECO:0000256" key="4">
    <source>
        <dbReference type="ARBA" id="ARBA00013208"/>
    </source>
</evidence>
<dbReference type="Proteomes" id="UP001642409">
    <property type="component" value="Unassembled WGS sequence"/>
</dbReference>
<evidence type="ECO:0000256" key="3">
    <source>
        <dbReference type="ARBA" id="ARBA00011035"/>
    </source>
</evidence>
<dbReference type="EC" id="3.4.21.89" evidence="4"/>
<evidence type="ECO:0000256" key="8">
    <source>
        <dbReference type="ARBA" id="ARBA00022989"/>
    </source>
</evidence>
<evidence type="ECO:0000256" key="7">
    <source>
        <dbReference type="ARBA" id="ARBA00022692"/>
    </source>
</evidence>
<keyword evidence="7" id="KW-0812">Transmembrane</keyword>
<evidence type="ECO:0000313" key="15">
    <source>
        <dbReference type="Proteomes" id="UP001642409"/>
    </source>
</evidence>
<proteinExistence type="inferred from homology"/>
<evidence type="ECO:0000256" key="5">
    <source>
        <dbReference type="ARBA" id="ARBA00019685"/>
    </source>
</evidence>
<dbReference type="AlphaFoldDB" id="A0AA86R8F6"/>
<dbReference type="GO" id="GO:0005787">
    <property type="term" value="C:signal peptidase complex"/>
    <property type="evidence" value="ECO:0007669"/>
    <property type="project" value="TreeGrafter"/>
</dbReference>
<protein>
    <recommendedName>
        <fullName evidence="5">Signal peptidase complex catalytic subunit SEC11</fullName>
        <ecNumber evidence="4">3.4.21.89</ecNumber>
    </recommendedName>
    <alternativeName>
        <fullName evidence="6">Signal peptidase complex catalytic subunit sec11</fullName>
    </alternativeName>
</protein>
<dbReference type="InterPro" id="IPR001733">
    <property type="entry name" value="Peptidase_S26B"/>
</dbReference>
<keyword evidence="9" id="KW-0472">Membrane</keyword>
<keyword evidence="15" id="KW-1185">Reference proteome</keyword>
<dbReference type="NCBIfam" id="TIGR02228">
    <property type="entry name" value="sigpep_I_arch"/>
    <property type="match status" value="1"/>
</dbReference>
<gene>
    <name evidence="13" type="ORF">HINF_LOCUS41313</name>
    <name evidence="11" type="ORF">HINF_LOCUS52329</name>
    <name evidence="12" type="ORF">HINF_LOCUS60966</name>
    <name evidence="14" type="ORF">HINF_LOCUS65174</name>
</gene>
<evidence type="ECO:0000313" key="14">
    <source>
        <dbReference type="EMBL" id="CAL6090153.1"/>
    </source>
</evidence>
<comment type="function">
    <text evidence="10">Catalytic component of the signal peptidase complex (SPC) which catalyzes the cleavage of N-terminal signal sequences from nascent proteins as they are translocated into the lumen of the endoplasmic reticulum. Specifically cleaves N-terminal signal peptides that contain a hydrophobic alpha-helix (h-region) shorter than 18-20 amino acids.</text>
</comment>
<evidence type="ECO:0000313" key="13">
    <source>
        <dbReference type="EMBL" id="CAL6045725.1"/>
    </source>
</evidence>
<evidence type="ECO:0000256" key="1">
    <source>
        <dbReference type="ARBA" id="ARBA00000677"/>
    </source>
</evidence>
<evidence type="ECO:0000256" key="9">
    <source>
        <dbReference type="ARBA" id="ARBA00023136"/>
    </source>
</evidence>
<dbReference type="InterPro" id="IPR036286">
    <property type="entry name" value="LexA/Signal_pep-like_sf"/>
</dbReference>
<evidence type="ECO:0000256" key="6">
    <source>
        <dbReference type="ARBA" id="ARBA00021755"/>
    </source>
</evidence>
<evidence type="ECO:0000256" key="10">
    <source>
        <dbReference type="ARBA" id="ARBA00045533"/>
    </source>
</evidence>
<name>A0AA86R8F6_9EUKA</name>
<dbReference type="PANTHER" id="PTHR10806:SF6">
    <property type="entry name" value="SIGNAL PEPTIDASE COMPLEX CATALYTIC SUBUNIT SEC11"/>
    <property type="match status" value="1"/>
</dbReference>
<organism evidence="12">
    <name type="scientific">Hexamita inflata</name>
    <dbReference type="NCBI Taxonomy" id="28002"/>
    <lineage>
        <taxon>Eukaryota</taxon>
        <taxon>Metamonada</taxon>
        <taxon>Diplomonadida</taxon>
        <taxon>Hexamitidae</taxon>
        <taxon>Hexamitinae</taxon>
        <taxon>Hexamita</taxon>
    </lineage>
</organism>
<comment type="similarity">
    <text evidence="3">Belongs to the peptidase S26B family.</text>
</comment>
<comment type="caution">
    <text evidence="12">The sequence shown here is derived from an EMBL/GenBank/DDBJ whole genome shotgun (WGS) entry which is preliminary data.</text>
</comment>
<dbReference type="EMBL" id="CAXDID020000425">
    <property type="protein sequence ID" value="CAL6090153.1"/>
    <property type="molecule type" value="Genomic_DNA"/>
</dbReference>
<dbReference type="InterPro" id="IPR019533">
    <property type="entry name" value="Peptidase_S26"/>
</dbReference>
<comment type="catalytic activity">
    <reaction evidence="1">
        <text>Cleavage of hydrophobic, N-terminal signal or leader sequences from secreted and periplasmic proteins.</text>
        <dbReference type="EC" id="3.4.21.89"/>
    </reaction>
</comment>
<dbReference type="GO" id="GO:0009003">
    <property type="term" value="F:signal peptidase activity"/>
    <property type="evidence" value="ECO:0007669"/>
    <property type="project" value="UniProtKB-EC"/>
</dbReference>
<dbReference type="GO" id="GO:0006465">
    <property type="term" value="P:signal peptide processing"/>
    <property type="evidence" value="ECO:0007669"/>
    <property type="project" value="InterPro"/>
</dbReference>
<evidence type="ECO:0000313" key="11">
    <source>
        <dbReference type="EMBL" id="CAI9964684.1"/>
    </source>
</evidence>
<reference evidence="13 15" key="2">
    <citation type="submission" date="2024-07" db="EMBL/GenBank/DDBJ databases">
        <authorList>
            <person name="Akdeniz Z."/>
        </authorList>
    </citation>
    <scope>NUCLEOTIDE SEQUENCE [LARGE SCALE GENOMIC DNA]</scope>
</reference>
<dbReference type="EMBL" id="CATOUU010001120">
    <property type="protein sequence ID" value="CAI9973321.1"/>
    <property type="molecule type" value="Genomic_DNA"/>
</dbReference>
<keyword evidence="8" id="KW-1133">Transmembrane helix</keyword>
<dbReference type="CDD" id="cd06530">
    <property type="entry name" value="S26_SPase_I"/>
    <property type="match status" value="1"/>
</dbReference>
<dbReference type="EMBL" id="CAXDID020000165">
    <property type="protein sequence ID" value="CAL6045725.1"/>
    <property type="molecule type" value="Genomic_DNA"/>
</dbReference>
<dbReference type="SUPFAM" id="SSF51306">
    <property type="entry name" value="LexA/Signal peptidase"/>
    <property type="match status" value="1"/>
</dbReference>
<dbReference type="EMBL" id="CATOUU010000981">
    <property type="protein sequence ID" value="CAI9964684.1"/>
    <property type="molecule type" value="Genomic_DNA"/>
</dbReference>
<accession>A0AA86R8F6</accession>
<comment type="subcellular location">
    <subcellularLocation>
        <location evidence="2">Endoplasmic reticulum membrane</location>
        <topology evidence="2">Single-pass type II membrane protein</topology>
    </subcellularLocation>
</comment>
<dbReference type="GO" id="GO:0004252">
    <property type="term" value="F:serine-type endopeptidase activity"/>
    <property type="evidence" value="ECO:0007669"/>
    <property type="project" value="InterPro"/>
</dbReference>
<sequence length="217" mass="25026">MAKNSLKKKLNNLAFPLKRYVSTVKSLTFADLVYIGFFIAQNFCQSIIYWNFCKFYLKNDIPITVVLTGSMEPGFQRGDVMPVQTWNNSLVEVGDIIVYQQSKRPVPIVHRVLDRRQIYWPHSNSSDNATHQFKGDEQPSRIQNMYITKGDANEIHDWWLYDYDGRRFLLNENIMGVLWGNAPGIGFLTIAFKESRAFQVFFYGLVTLSGLLGYAEG</sequence>
<reference evidence="12" key="1">
    <citation type="submission" date="2023-06" db="EMBL/GenBank/DDBJ databases">
        <authorList>
            <person name="Kurt Z."/>
        </authorList>
    </citation>
    <scope>NUCLEOTIDE SEQUENCE</scope>
</reference>
<dbReference type="PANTHER" id="PTHR10806">
    <property type="entry name" value="SIGNAL PEPTIDASE COMPLEX CATALYTIC SUBUNIT SEC11"/>
    <property type="match status" value="1"/>
</dbReference>